<dbReference type="KEGG" id="ccp:CHC_T00003981001"/>
<dbReference type="PhylomeDB" id="R7QDH5"/>
<evidence type="ECO:0000256" key="5">
    <source>
        <dbReference type="ARBA" id="ARBA00022763"/>
    </source>
</evidence>
<dbReference type="InterPro" id="IPR014001">
    <property type="entry name" value="Helicase_ATP-bd"/>
</dbReference>
<dbReference type="Gene3D" id="3.40.50.10810">
    <property type="entry name" value="Tandem AAA-ATPase domain"/>
    <property type="match status" value="1"/>
</dbReference>
<keyword evidence="9 14" id="KW-0238">DNA-binding</keyword>
<evidence type="ECO:0000256" key="15">
    <source>
        <dbReference type="SAM" id="Coils"/>
    </source>
</evidence>
<dbReference type="SUPFAM" id="SSF52540">
    <property type="entry name" value="P-loop containing nucleoside triphosphate hydrolases"/>
    <property type="match status" value="2"/>
</dbReference>
<evidence type="ECO:0000256" key="7">
    <source>
        <dbReference type="ARBA" id="ARBA00022840"/>
    </source>
</evidence>
<feature type="region of interest" description="Disordered" evidence="16">
    <location>
        <begin position="144"/>
        <end position="191"/>
    </location>
</feature>
<dbReference type="FunFam" id="3.40.50.10810:FF:000051">
    <property type="entry name" value="Helicase SWR1"/>
    <property type="match status" value="1"/>
</dbReference>
<keyword evidence="13" id="KW-0539">Nucleus</keyword>
<dbReference type="SMART" id="SM00490">
    <property type="entry name" value="HELICc"/>
    <property type="match status" value="1"/>
</dbReference>
<evidence type="ECO:0000256" key="10">
    <source>
        <dbReference type="ARBA" id="ARBA00023159"/>
    </source>
</evidence>
<dbReference type="GeneID" id="17323004"/>
<feature type="domain" description="Helicase ATP-binding" evidence="17">
    <location>
        <begin position="481"/>
        <end position="652"/>
    </location>
</feature>
<accession>R7QDH5</accession>
<feature type="coiled-coil region" evidence="15">
    <location>
        <begin position="283"/>
        <end position="310"/>
    </location>
</feature>
<keyword evidence="5 14" id="KW-0227">DNA damage</keyword>
<protein>
    <recommendedName>
        <fullName evidence="3 14">Chromatin-remodeling ATPase INO80</fullName>
        <ecNumber evidence="14">3.6.4.-</ecNumber>
    </recommendedName>
</protein>
<comment type="domain">
    <text evidence="14">The DBINO region is involved in binding to DNA.</text>
</comment>
<dbReference type="PROSITE" id="PS51194">
    <property type="entry name" value="HELICASE_CTER"/>
    <property type="match status" value="1"/>
</dbReference>
<evidence type="ECO:0000256" key="11">
    <source>
        <dbReference type="ARBA" id="ARBA00023163"/>
    </source>
</evidence>
<dbReference type="GO" id="GO:0006338">
    <property type="term" value="P:chromatin remodeling"/>
    <property type="evidence" value="ECO:0007669"/>
    <property type="project" value="UniProtKB-UniRule"/>
</dbReference>
<dbReference type="EC" id="3.6.4.-" evidence="14"/>
<keyword evidence="4" id="KW-0547">Nucleotide-binding</keyword>
<feature type="compositionally biased region" description="Basic and acidic residues" evidence="16">
    <location>
        <begin position="8"/>
        <end position="17"/>
    </location>
</feature>
<name>R7QDH5_CHOCR</name>
<evidence type="ECO:0000256" key="8">
    <source>
        <dbReference type="ARBA" id="ARBA00023015"/>
    </source>
</evidence>
<evidence type="ECO:0000256" key="9">
    <source>
        <dbReference type="ARBA" id="ARBA00023125"/>
    </source>
</evidence>
<evidence type="ECO:0000259" key="17">
    <source>
        <dbReference type="PROSITE" id="PS51192"/>
    </source>
</evidence>
<dbReference type="STRING" id="2769.R7QDH5"/>
<keyword evidence="6 14" id="KW-0378">Hydrolase</keyword>
<feature type="compositionally biased region" description="Polar residues" evidence="16">
    <location>
        <begin position="152"/>
        <end position="162"/>
    </location>
</feature>
<proteinExistence type="inferred from homology"/>
<dbReference type="GO" id="GO:0003677">
    <property type="term" value="F:DNA binding"/>
    <property type="evidence" value="ECO:0007669"/>
    <property type="project" value="UniProtKB-UniRule"/>
</dbReference>
<dbReference type="InterPro" id="IPR038718">
    <property type="entry name" value="SNF2-like_sf"/>
</dbReference>
<dbReference type="InterPro" id="IPR000330">
    <property type="entry name" value="SNF2_N"/>
</dbReference>
<keyword evidence="11" id="KW-0804">Transcription</keyword>
<comment type="function">
    <text evidence="14">ATPase component of the INO80 complex which remodels chromatin by shifting nucleosomes and is involved in DNA repair.</text>
</comment>
<dbReference type="PROSITE" id="PS51413">
    <property type="entry name" value="DBINO"/>
    <property type="match status" value="1"/>
</dbReference>
<dbReference type="GO" id="GO:0006281">
    <property type="term" value="P:DNA repair"/>
    <property type="evidence" value="ECO:0007669"/>
    <property type="project" value="UniProtKB-UniRule"/>
</dbReference>
<evidence type="ECO:0000259" key="18">
    <source>
        <dbReference type="PROSITE" id="PS51194"/>
    </source>
</evidence>
<dbReference type="PANTHER" id="PTHR45685:SF2">
    <property type="entry name" value="CHROMATIN-REMODELING ATPASE INO80"/>
    <property type="match status" value="1"/>
</dbReference>
<feature type="region of interest" description="Disordered" evidence="16">
    <location>
        <begin position="1"/>
        <end position="31"/>
    </location>
</feature>
<evidence type="ECO:0000256" key="2">
    <source>
        <dbReference type="ARBA" id="ARBA00007025"/>
    </source>
</evidence>
<dbReference type="OMA" id="THEAKDK"/>
<comment type="catalytic activity">
    <reaction evidence="14">
        <text>ATP + H2O = ADP + phosphate + H(+)</text>
        <dbReference type="Rhea" id="RHEA:13065"/>
        <dbReference type="ChEBI" id="CHEBI:15377"/>
        <dbReference type="ChEBI" id="CHEBI:15378"/>
        <dbReference type="ChEBI" id="CHEBI:30616"/>
        <dbReference type="ChEBI" id="CHEBI:43474"/>
        <dbReference type="ChEBI" id="CHEBI:456216"/>
    </reaction>
</comment>
<dbReference type="GO" id="GO:0016887">
    <property type="term" value="F:ATP hydrolysis activity"/>
    <property type="evidence" value="ECO:0007669"/>
    <property type="project" value="TreeGrafter"/>
</dbReference>
<dbReference type="SMART" id="SM00487">
    <property type="entry name" value="DEXDc"/>
    <property type="match status" value="1"/>
</dbReference>
<keyword evidence="7 14" id="KW-0067">ATP-binding</keyword>
<feature type="compositionally biased region" description="Basic and acidic residues" evidence="16">
    <location>
        <begin position="177"/>
        <end position="191"/>
    </location>
</feature>
<keyword evidence="8" id="KW-0805">Transcription regulation</keyword>
<dbReference type="PANTHER" id="PTHR45685">
    <property type="entry name" value="HELICASE SRCAP-RELATED"/>
    <property type="match status" value="1"/>
</dbReference>
<sequence>MSKLQDSTWHDDLRDDDPPLSDDGPPAGLEFDIAPPALPRTDACRSSIFPNAISHAGALQRACLDPQLAARGMPTAWVKHDDPHDFSRINVCGASLFISVPFDEHSVLTAFERDLDRVESKFRAGRKDKSIGGELGSIVIKKKHVKGRKGSARSNQSDTTLGGSIKRPASNGLSGERALKKAREVEPPKPKPIDYTIAYRQAVKSSEIAKVVKARANFITGQVRLAKGIASACVRESRKSAFKSVRVIDDAHRRARRILRDVLAYWKKEDKERQEERKKLMARAEEHRKLEADEREAQRQKNKLKFLLGQSEAFSSFLKAKTKATAEANGQVRPSEAEDKKPTKVKDINGITGAEDEVELKKIAQAKAAQLVAEHQARIKQFDSETKKKKDVAMEASVKAAANRAAAKEAMRDMNGLDVEAERHLIETDVAAKASEAPNGTAVPEAELAGGEKRELAAVRQPTILNCKMKDYQLRGLAWLVSLYDQGINGILADEMGLGKTLQTISFLAYLCEKEDNWGPFLVVSPKATLHNWQQEVTRFCPELKVLPYWGNKNDRNELRKYWSQKRMYRRDSEFQVCITSYETLTVDEKYFNRVKWQYLVLDEAQAIKNSNSSRWRALLQFPCRNRLLLTGTPLQNKLSELWSLLHFIMPTIFDSHAEFADWFAKDIEGHANNNKILDASTLSRLRTLLDPFMLRRVKRDVESEMPPKTEIQLPCSLSARQRQLYGSIKANISPEELTRALVGTGSNGYDNSDRNSKLMNLVMQLRKVCNHPETFERRVPQSPVQFQIAPPPTHVAPPPSVLIASNATASPVDITLVSRPEIVMRAPRCMHDLENAFLGNANLARERYGPWVKERLWESMNSGTGQGLSIMRLCGGLSVSEWNECLAQGIMPWEWQRFGPDLDDKLLKFEDLYFGHADAPEEQGLSSDPRHRSHRILMEPRAVLLRRRASRIILPGQDCPAQMVALETRLLKISNVFIPPVAAPPPELYLPGDAALSRSIGVDDYLPYPGFPVNGEPRDSRDLYEVFRNLDANYGAHIGTAPIQMPEAGRLIADCGKMVVLDPLLRRLKTEGHKCLIYSQFTRVLDILEDYCAKTAFKFVRLDGQSALADRRDIVAEWQTNEELFIFLLSTRAGGVGLNLTAADTVIFFDSDWNPTQDLQAMDRAHRLGQERPVTVYRLISRGTIEERMLIRAQQKSRINDLVIKGGGINTEVEEPKDTEIDDIAALLMGEEDFAFQVDAEQVWADAKSAVARMGKKEDSSAGQIVAV</sequence>
<dbReference type="InterPro" id="IPR027417">
    <property type="entry name" value="P-loop_NTPase"/>
</dbReference>
<evidence type="ECO:0000256" key="13">
    <source>
        <dbReference type="ARBA" id="ARBA00023242"/>
    </source>
</evidence>
<evidence type="ECO:0000256" key="14">
    <source>
        <dbReference type="RuleBase" id="RU368001"/>
    </source>
</evidence>
<dbReference type="GO" id="GO:0031011">
    <property type="term" value="C:Ino80 complex"/>
    <property type="evidence" value="ECO:0007669"/>
    <property type="project" value="UniProtKB-UniRule"/>
</dbReference>
<dbReference type="OrthoDB" id="372624at2759"/>
<dbReference type="InterPro" id="IPR001650">
    <property type="entry name" value="Helicase_C-like"/>
</dbReference>
<feature type="domain" description="Helicase C-terminal" evidence="18">
    <location>
        <begin position="1061"/>
        <end position="1218"/>
    </location>
</feature>
<dbReference type="Pfam" id="PF00271">
    <property type="entry name" value="Helicase_C"/>
    <property type="match status" value="1"/>
</dbReference>
<comment type="subcellular location">
    <subcellularLocation>
        <location evidence="1 14">Nucleus</location>
    </subcellularLocation>
</comment>
<reference evidence="21" key="1">
    <citation type="journal article" date="2013" name="Proc. Natl. Acad. Sci. U.S.A.">
        <title>Genome structure and metabolic features in the red seaweed Chondrus crispus shed light on evolution of the Archaeplastida.</title>
        <authorList>
            <person name="Collen J."/>
            <person name="Porcel B."/>
            <person name="Carre W."/>
            <person name="Ball S.G."/>
            <person name="Chaparro C."/>
            <person name="Tonon T."/>
            <person name="Barbeyron T."/>
            <person name="Michel G."/>
            <person name="Noel B."/>
            <person name="Valentin K."/>
            <person name="Elias M."/>
            <person name="Artiguenave F."/>
            <person name="Arun A."/>
            <person name="Aury J.M."/>
            <person name="Barbosa-Neto J.F."/>
            <person name="Bothwell J.H."/>
            <person name="Bouget F.Y."/>
            <person name="Brillet L."/>
            <person name="Cabello-Hurtado F."/>
            <person name="Capella-Gutierrez S."/>
            <person name="Charrier B."/>
            <person name="Cladiere L."/>
            <person name="Cock J.M."/>
            <person name="Coelho S.M."/>
            <person name="Colleoni C."/>
            <person name="Czjzek M."/>
            <person name="Da Silva C."/>
            <person name="Delage L."/>
            <person name="Denoeud F."/>
            <person name="Deschamps P."/>
            <person name="Dittami S.M."/>
            <person name="Gabaldon T."/>
            <person name="Gachon C.M."/>
            <person name="Groisillier A."/>
            <person name="Herve C."/>
            <person name="Jabbari K."/>
            <person name="Katinka M."/>
            <person name="Kloareg B."/>
            <person name="Kowalczyk N."/>
            <person name="Labadie K."/>
            <person name="Leblanc C."/>
            <person name="Lopez P.J."/>
            <person name="McLachlan D.H."/>
            <person name="Meslet-Cladiere L."/>
            <person name="Moustafa A."/>
            <person name="Nehr Z."/>
            <person name="Nyvall Collen P."/>
            <person name="Panaud O."/>
            <person name="Partensky F."/>
            <person name="Poulain J."/>
            <person name="Rensing S.A."/>
            <person name="Rousvoal S."/>
            <person name="Samson G."/>
            <person name="Symeonidi A."/>
            <person name="Weissenbach J."/>
            <person name="Zambounis A."/>
            <person name="Wincker P."/>
            <person name="Boyen C."/>
        </authorList>
    </citation>
    <scope>NUCLEOTIDE SEQUENCE [LARGE SCALE GENOMIC DNA]</scope>
    <source>
        <strain evidence="21">cv. Stackhouse</strain>
    </source>
</reference>
<evidence type="ECO:0000256" key="6">
    <source>
        <dbReference type="ARBA" id="ARBA00022801"/>
    </source>
</evidence>
<keyword evidence="21" id="KW-1185">Reference proteome</keyword>
<dbReference type="InterPro" id="IPR020838">
    <property type="entry name" value="DBINO"/>
</dbReference>
<evidence type="ECO:0000259" key="19">
    <source>
        <dbReference type="PROSITE" id="PS51413"/>
    </source>
</evidence>
<dbReference type="PROSITE" id="PS51192">
    <property type="entry name" value="HELICASE_ATP_BIND_1"/>
    <property type="match status" value="1"/>
</dbReference>
<dbReference type="GO" id="GO:0042393">
    <property type="term" value="F:histone binding"/>
    <property type="evidence" value="ECO:0007669"/>
    <property type="project" value="TreeGrafter"/>
</dbReference>
<keyword evidence="10" id="KW-0010">Activator</keyword>
<dbReference type="Gramene" id="CDF35476">
    <property type="protein sequence ID" value="CDF35476"/>
    <property type="gene ID" value="CHC_T00003981001"/>
</dbReference>
<dbReference type="InterPro" id="IPR049730">
    <property type="entry name" value="SNF2/RAD54-like_C"/>
</dbReference>
<evidence type="ECO:0000313" key="20">
    <source>
        <dbReference type="EMBL" id="CDF35476.1"/>
    </source>
</evidence>
<organism evidence="20 21">
    <name type="scientific">Chondrus crispus</name>
    <name type="common">Carrageen Irish moss</name>
    <name type="synonym">Polymorpha crispa</name>
    <dbReference type="NCBI Taxonomy" id="2769"/>
    <lineage>
        <taxon>Eukaryota</taxon>
        <taxon>Rhodophyta</taxon>
        <taxon>Florideophyceae</taxon>
        <taxon>Rhodymeniophycidae</taxon>
        <taxon>Gigartinales</taxon>
        <taxon>Gigartinaceae</taxon>
        <taxon>Chondrus</taxon>
    </lineage>
</organism>
<dbReference type="Pfam" id="PF00176">
    <property type="entry name" value="SNF2-rel_dom"/>
    <property type="match status" value="1"/>
</dbReference>
<keyword evidence="15" id="KW-0175">Coiled coil</keyword>
<dbReference type="Gene3D" id="3.40.50.300">
    <property type="entry name" value="P-loop containing nucleotide triphosphate hydrolases"/>
    <property type="match status" value="1"/>
</dbReference>
<dbReference type="GO" id="GO:0005524">
    <property type="term" value="F:ATP binding"/>
    <property type="evidence" value="ECO:0007669"/>
    <property type="project" value="UniProtKB-UniRule"/>
</dbReference>
<feature type="domain" description="DBINO" evidence="19">
    <location>
        <begin position="199"/>
        <end position="324"/>
    </location>
</feature>
<gene>
    <name evidence="20" type="ORF">CHC_T00003981001</name>
</gene>
<comment type="similarity">
    <text evidence="2 14">Belongs to the SNF2/RAD54 helicase family.</text>
</comment>
<dbReference type="RefSeq" id="XP_005715295.1">
    <property type="nucleotide sequence ID" value="XM_005715238.1"/>
</dbReference>
<evidence type="ECO:0000313" key="21">
    <source>
        <dbReference type="Proteomes" id="UP000012073"/>
    </source>
</evidence>
<dbReference type="Pfam" id="PF13892">
    <property type="entry name" value="DBINO"/>
    <property type="match status" value="1"/>
</dbReference>
<dbReference type="Proteomes" id="UP000012073">
    <property type="component" value="Unassembled WGS sequence"/>
</dbReference>
<evidence type="ECO:0000256" key="4">
    <source>
        <dbReference type="ARBA" id="ARBA00022741"/>
    </source>
</evidence>
<evidence type="ECO:0000256" key="16">
    <source>
        <dbReference type="SAM" id="MobiDB-lite"/>
    </source>
</evidence>
<evidence type="ECO:0000256" key="1">
    <source>
        <dbReference type="ARBA" id="ARBA00004123"/>
    </source>
</evidence>
<evidence type="ECO:0000256" key="12">
    <source>
        <dbReference type="ARBA" id="ARBA00023204"/>
    </source>
</evidence>
<keyword evidence="12 14" id="KW-0234">DNA repair</keyword>
<dbReference type="AlphaFoldDB" id="R7QDH5"/>
<dbReference type="InterPro" id="IPR050520">
    <property type="entry name" value="INO80/SWR1_helicase"/>
</dbReference>
<comment type="subunit">
    <text evidence="14">Component of the INO80 chromatin-remodeling complex.</text>
</comment>
<dbReference type="EMBL" id="HG001731">
    <property type="protein sequence ID" value="CDF35476.1"/>
    <property type="molecule type" value="Genomic_DNA"/>
</dbReference>
<evidence type="ECO:0000256" key="3">
    <source>
        <dbReference type="ARBA" id="ARBA00019805"/>
    </source>
</evidence>
<dbReference type="CDD" id="cd18793">
    <property type="entry name" value="SF2_C_SNF"/>
    <property type="match status" value="1"/>
</dbReference>